<keyword evidence="1" id="KW-0808">Transferase</keyword>
<dbReference type="PANTHER" id="PTHR10615">
    <property type="entry name" value="HISTONE ACETYLTRANSFERASE"/>
    <property type="match status" value="1"/>
</dbReference>
<evidence type="ECO:0000313" key="6">
    <source>
        <dbReference type="WBParaSite" id="PgB04_g007_t02"/>
    </source>
</evidence>
<dbReference type="InterPro" id="IPR002717">
    <property type="entry name" value="HAT_MYST-type"/>
</dbReference>
<evidence type="ECO:0000256" key="1">
    <source>
        <dbReference type="ARBA" id="ARBA00022679"/>
    </source>
</evidence>
<dbReference type="GO" id="GO:0044545">
    <property type="term" value="C:NSL complex"/>
    <property type="evidence" value="ECO:0007669"/>
    <property type="project" value="TreeGrafter"/>
</dbReference>
<dbReference type="CDD" id="cd04301">
    <property type="entry name" value="NAT_SF"/>
    <property type="match status" value="1"/>
</dbReference>
<dbReference type="InterPro" id="IPR050603">
    <property type="entry name" value="MYST_HAT"/>
</dbReference>
<sequence>QVDDDGAHVVGFFSKERGSPDGNNLACICILPPFQRLGYGKFLIQLSYELSKREGLIGSPEKPLSDLGRLGYRSYWSWIVLEALERGTKVGIAELSRETGIHSDDIIEALDSLRLTRYWRGKQTLQVTRKLIEDCKRSGVAKKPRLLLKPRLLRWHPRPPSVAA</sequence>
<dbReference type="GO" id="GO:0005634">
    <property type="term" value="C:nucleus"/>
    <property type="evidence" value="ECO:0007669"/>
    <property type="project" value="UniProtKB-SubCell"/>
</dbReference>
<evidence type="ECO:0000256" key="2">
    <source>
        <dbReference type="PIRSR" id="PIRSR602717-51"/>
    </source>
</evidence>
<evidence type="ECO:0000259" key="4">
    <source>
        <dbReference type="PROSITE" id="PS51726"/>
    </source>
</evidence>
<dbReference type="SUPFAM" id="SSF55729">
    <property type="entry name" value="Acyl-CoA N-acyltransferases (Nat)"/>
    <property type="match status" value="1"/>
</dbReference>
<feature type="domain" description="MYST-type HAT" evidence="4">
    <location>
        <begin position="1"/>
        <end position="157"/>
    </location>
</feature>
<keyword evidence="3" id="KW-0539">Nucleus</keyword>
<proteinExistence type="inferred from homology"/>
<dbReference type="WBParaSite" id="PgB04_g007_t02">
    <property type="protein sequence ID" value="PgB04_g007_t02"/>
    <property type="gene ID" value="PgB04_g007"/>
</dbReference>
<dbReference type="EC" id="2.3.1.48" evidence="3"/>
<dbReference type="Gene3D" id="3.40.630.30">
    <property type="match status" value="1"/>
</dbReference>
<dbReference type="Proteomes" id="UP000887569">
    <property type="component" value="Unplaced"/>
</dbReference>
<organism evidence="5 6">
    <name type="scientific">Parascaris univalens</name>
    <name type="common">Nematode worm</name>
    <dbReference type="NCBI Taxonomy" id="6257"/>
    <lineage>
        <taxon>Eukaryota</taxon>
        <taxon>Metazoa</taxon>
        <taxon>Ecdysozoa</taxon>
        <taxon>Nematoda</taxon>
        <taxon>Chromadorea</taxon>
        <taxon>Rhabditida</taxon>
        <taxon>Spirurina</taxon>
        <taxon>Ascaridomorpha</taxon>
        <taxon>Ascaridoidea</taxon>
        <taxon>Ascarididae</taxon>
        <taxon>Parascaris</taxon>
    </lineage>
</organism>
<dbReference type="GO" id="GO:0046972">
    <property type="term" value="F:histone H4K16 acetyltransferase activity"/>
    <property type="evidence" value="ECO:0007669"/>
    <property type="project" value="TreeGrafter"/>
</dbReference>
<dbReference type="GO" id="GO:0035267">
    <property type="term" value="C:NuA4 histone acetyltransferase complex"/>
    <property type="evidence" value="ECO:0007669"/>
    <property type="project" value="TreeGrafter"/>
</dbReference>
<comment type="similarity">
    <text evidence="3">Belongs to the MYST (SAS/MOZ) family.</text>
</comment>
<keyword evidence="5" id="KW-1185">Reference proteome</keyword>
<comment type="catalytic activity">
    <reaction evidence="3">
        <text>L-lysyl-[protein] + acetyl-CoA = N(6)-acetyl-L-lysyl-[protein] + CoA + H(+)</text>
        <dbReference type="Rhea" id="RHEA:45948"/>
        <dbReference type="Rhea" id="RHEA-COMP:9752"/>
        <dbReference type="Rhea" id="RHEA-COMP:10731"/>
        <dbReference type="ChEBI" id="CHEBI:15378"/>
        <dbReference type="ChEBI" id="CHEBI:29969"/>
        <dbReference type="ChEBI" id="CHEBI:57287"/>
        <dbReference type="ChEBI" id="CHEBI:57288"/>
        <dbReference type="ChEBI" id="CHEBI:61930"/>
        <dbReference type="EC" id="2.3.1.48"/>
    </reaction>
</comment>
<accession>A0A914ZMV4</accession>
<dbReference type="Pfam" id="PF01853">
    <property type="entry name" value="MOZ_SAS"/>
    <property type="match status" value="1"/>
</dbReference>
<dbReference type="InterPro" id="IPR016181">
    <property type="entry name" value="Acyl_CoA_acyltransferase"/>
</dbReference>
<comment type="subcellular location">
    <subcellularLocation>
        <location evidence="3">Nucleus</location>
    </subcellularLocation>
</comment>
<dbReference type="PROSITE" id="PS51726">
    <property type="entry name" value="MYST_HAT"/>
    <property type="match status" value="1"/>
</dbReference>
<evidence type="ECO:0000256" key="3">
    <source>
        <dbReference type="RuleBase" id="RU361211"/>
    </source>
</evidence>
<dbReference type="FunFam" id="1.10.10.10:FF:000022">
    <property type="entry name" value="Histone acetyltransferase"/>
    <property type="match status" value="1"/>
</dbReference>
<dbReference type="PANTHER" id="PTHR10615:SF82">
    <property type="entry name" value="HISTONE ACETYLTRANSFERASE KAT8"/>
    <property type="match status" value="1"/>
</dbReference>
<feature type="active site" description="Proton donor/acceptor" evidence="2">
    <location>
        <position position="61"/>
    </location>
</feature>
<dbReference type="GO" id="GO:0006355">
    <property type="term" value="P:regulation of DNA-templated transcription"/>
    <property type="evidence" value="ECO:0007669"/>
    <property type="project" value="InterPro"/>
</dbReference>
<name>A0A914ZMV4_PARUN</name>
<protein>
    <recommendedName>
        <fullName evidence="3">Histone acetyltransferase</fullName>
        <ecNumber evidence="3">2.3.1.48</ecNumber>
    </recommendedName>
</protein>
<reference evidence="6" key="1">
    <citation type="submission" date="2022-11" db="UniProtKB">
        <authorList>
            <consortium name="WormBaseParasite"/>
        </authorList>
    </citation>
    <scope>IDENTIFICATION</scope>
</reference>
<dbReference type="GO" id="GO:0072487">
    <property type="term" value="C:MSL complex"/>
    <property type="evidence" value="ECO:0007669"/>
    <property type="project" value="TreeGrafter"/>
</dbReference>
<evidence type="ECO:0000313" key="5">
    <source>
        <dbReference type="Proteomes" id="UP000887569"/>
    </source>
</evidence>
<dbReference type="AlphaFoldDB" id="A0A914ZMV4"/>